<dbReference type="InterPro" id="IPR007563">
    <property type="entry name" value="DUF554"/>
</dbReference>
<keyword evidence="1" id="KW-1133">Transmembrane helix</keyword>
<evidence type="ECO:0000313" key="2">
    <source>
        <dbReference type="EMBL" id="MBM7841280.1"/>
    </source>
</evidence>
<gene>
    <name evidence="2" type="ORF">JOC54_004583</name>
</gene>
<feature type="transmembrane region" description="Helical" evidence="1">
    <location>
        <begin position="212"/>
        <end position="233"/>
    </location>
</feature>
<keyword evidence="1" id="KW-0472">Membrane</keyword>
<keyword evidence="3" id="KW-1185">Reference proteome</keyword>
<feature type="transmembrane region" description="Helical" evidence="1">
    <location>
        <begin position="6"/>
        <end position="24"/>
    </location>
</feature>
<dbReference type="Pfam" id="PF04474">
    <property type="entry name" value="DUF554"/>
    <property type="match status" value="1"/>
</dbReference>
<organism evidence="2 3">
    <name type="scientific">Shouchella xiaoxiensis</name>
    <dbReference type="NCBI Taxonomy" id="766895"/>
    <lineage>
        <taxon>Bacteria</taxon>
        <taxon>Bacillati</taxon>
        <taxon>Bacillota</taxon>
        <taxon>Bacilli</taxon>
        <taxon>Bacillales</taxon>
        <taxon>Bacillaceae</taxon>
        <taxon>Shouchella</taxon>
    </lineage>
</organism>
<name>A0ABS2T1A5_9BACI</name>
<keyword evidence="1" id="KW-0812">Transmembrane</keyword>
<proteinExistence type="predicted"/>
<dbReference type="RefSeq" id="WP_239586889.1">
    <property type="nucleotide sequence ID" value="NZ_JAFBCV010000027.1"/>
</dbReference>
<feature type="transmembrane region" description="Helical" evidence="1">
    <location>
        <begin position="36"/>
        <end position="69"/>
    </location>
</feature>
<sequence>MLTGTIVNAVAIAIASLIGVRIRNVPEGMSKLVMQALSLAIIIIGIQMAITGNQFLIIIAGLTIGALIGEWLRIDDRLNHLGSWLGTKLGKNSQGNVAQAFVSSTLIFAAGALAILGPLESALRGDHSLLFTKASIDGFSALIISSTLGIGVFFAAIPVFLYQATITLLANQIDAHVSPELMDLIIAELTSIGGILILAIGLNLLNITQIKIANLLPSLVIVILLVIGFQNFLI</sequence>
<dbReference type="PANTHER" id="PTHR36111">
    <property type="entry name" value="INNER MEMBRANE PROTEIN-RELATED"/>
    <property type="match status" value="1"/>
</dbReference>
<comment type="caution">
    <text evidence="2">The sequence shown here is derived from an EMBL/GenBank/DDBJ whole genome shotgun (WGS) entry which is preliminary data.</text>
</comment>
<evidence type="ECO:0000256" key="1">
    <source>
        <dbReference type="SAM" id="Phobius"/>
    </source>
</evidence>
<feature type="transmembrane region" description="Helical" evidence="1">
    <location>
        <begin position="97"/>
        <end position="119"/>
    </location>
</feature>
<accession>A0ABS2T1A5</accession>
<reference evidence="2" key="1">
    <citation type="submission" date="2021-01" db="EMBL/GenBank/DDBJ databases">
        <title>Genomic Encyclopedia of Type Strains, Phase IV (KMG-IV): sequencing the most valuable type-strain genomes for metagenomic binning, comparative biology and taxonomic classification.</title>
        <authorList>
            <person name="Goeker M."/>
        </authorList>
    </citation>
    <scope>NUCLEOTIDE SEQUENCE</scope>
    <source>
        <strain evidence="2">DSM 21943</strain>
    </source>
</reference>
<dbReference type="EMBL" id="JAFBCV010000027">
    <property type="protein sequence ID" value="MBM7841280.1"/>
    <property type="molecule type" value="Genomic_DNA"/>
</dbReference>
<dbReference type="Proteomes" id="UP001179280">
    <property type="component" value="Unassembled WGS sequence"/>
</dbReference>
<feature type="transmembrane region" description="Helical" evidence="1">
    <location>
        <begin position="184"/>
        <end position="205"/>
    </location>
</feature>
<feature type="transmembrane region" description="Helical" evidence="1">
    <location>
        <begin position="139"/>
        <end position="164"/>
    </location>
</feature>
<protein>
    <submittedName>
        <fullName evidence="2">Membrane protein YqgA involved in biofilm formation</fullName>
    </submittedName>
</protein>
<evidence type="ECO:0000313" key="3">
    <source>
        <dbReference type="Proteomes" id="UP001179280"/>
    </source>
</evidence>
<dbReference type="PANTHER" id="PTHR36111:SF2">
    <property type="entry name" value="INNER MEMBRANE PROTEIN"/>
    <property type="match status" value="1"/>
</dbReference>